<protein>
    <submittedName>
        <fullName evidence="1">Uncharacterized protein</fullName>
    </submittedName>
</protein>
<dbReference type="EMBL" id="NFKE01000012">
    <property type="protein sequence ID" value="OUP32555.1"/>
    <property type="molecule type" value="Genomic_DNA"/>
</dbReference>
<comment type="caution">
    <text evidence="1">The sequence shown here is derived from an EMBL/GenBank/DDBJ whole genome shotgun (WGS) entry which is preliminary data.</text>
</comment>
<evidence type="ECO:0000313" key="1">
    <source>
        <dbReference type="EMBL" id="OUP32555.1"/>
    </source>
</evidence>
<gene>
    <name evidence="1" type="ORF">B5F24_14575</name>
</gene>
<dbReference type="RefSeq" id="WP_087413351.1">
    <property type="nucleotide sequence ID" value="NZ_NFKE01000012.1"/>
</dbReference>
<sequence length="360" mass="40397">MVIQGFDNGKVYFSGNLKNVAITGVNEYVDIDLNVAGTDVMSHERFYPVAGKVLLADFGKLIDCYFESADFSTPGDVYTGNARNVRIYCRDKGTTAESSTTVWYSKNRVSTVSPEPGMIYSWYKSINTAIGREEYVPFFADAATTLHIGVAHVRNGVEKYTRKSVTLGGRTGMLAFRVSPAKIASLSGVSADAILYYDVTVTAGTGSTDRIRYYMDKHYYRNISNFIYLNSFGLPETIAFTGLVEYNPELNGEIVSLMQEDMRMDPELSDVRTVNSGYLSIAKYKALTDMVTSADIRVYDTAGQRKIVVTDVDLLHRQSGSEKFSVTVTYRPAERGYMEFERIRNDRIGLFDRTFDYTFN</sequence>
<dbReference type="AlphaFoldDB" id="A0A1Y4JJD4"/>
<organism evidence="1 2">
    <name type="scientific">Bacteroides clarus</name>
    <dbReference type="NCBI Taxonomy" id="626929"/>
    <lineage>
        <taxon>Bacteria</taxon>
        <taxon>Pseudomonadati</taxon>
        <taxon>Bacteroidota</taxon>
        <taxon>Bacteroidia</taxon>
        <taxon>Bacteroidales</taxon>
        <taxon>Bacteroidaceae</taxon>
        <taxon>Bacteroides</taxon>
    </lineage>
</organism>
<name>A0A1Y4JJD4_9BACE</name>
<accession>A0A1Y4JJD4</accession>
<proteinExistence type="predicted"/>
<evidence type="ECO:0000313" key="2">
    <source>
        <dbReference type="Proteomes" id="UP000196587"/>
    </source>
</evidence>
<dbReference type="Proteomes" id="UP000196587">
    <property type="component" value="Unassembled WGS sequence"/>
</dbReference>
<reference evidence="2" key="1">
    <citation type="submission" date="2017-04" db="EMBL/GenBank/DDBJ databases">
        <title>Function of individual gut microbiota members based on whole genome sequencing of pure cultures obtained from chicken caecum.</title>
        <authorList>
            <person name="Medvecky M."/>
            <person name="Cejkova D."/>
            <person name="Polansky O."/>
            <person name="Karasova D."/>
            <person name="Kubasova T."/>
            <person name="Cizek A."/>
            <person name="Rychlik I."/>
        </authorList>
    </citation>
    <scope>NUCLEOTIDE SEQUENCE [LARGE SCALE GENOMIC DNA]</scope>
    <source>
        <strain evidence="2">An189</strain>
    </source>
</reference>